<dbReference type="PANTHER" id="PTHR46401">
    <property type="entry name" value="GLYCOSYLTRANSFERASE WBBK-RELATED"/>
    <property type="match status" value="1"/>
</dbReference>
<dbReference type="OrthoDB" id="9797829at2"/>
<dbReference type="STRING" id="582515.KR51_00007810"/>
<sequence>MSHPLLINCAFLNARPTGLMTYATNLLPYLHAPGLQPPLCLSARDLADVTCYSVPGNMSADDGSQGHFRRLLWTQWQLPQLYRRLQADLLFSPIPEAPLASRCRFIVTLHDLIPLRYPVSRSPLSFYCRYYVPRVLSSALHVLCDSEATARDATDRLGIPAAKTTVIPLACDRERFRPLAIEPGNFFLHLGRHDPHKNLARVLRAFAALPRSSASDPELWLAGSGDRRHTPVLKALADELGIATRVRWLDYVGADELPVLLNQAIALVFPSLWEGFGLPVLEAMACGTPVITSNCSSLPEAAGDAALLVDPLSVDELSAALQTIASDRSVQQQLRVRGLQRAAQFSWERTGRETSALLAHWL</sequence>
<dbReference type="InterPro" id="IPR028098">
    <property type="entry name" value="Glyco_trans_4-like_N"/>
</dbReference>
<dbReference type="Gene3D" id="3.40.50.2000">
    <property type="entry name" value="Glycogen Phosphorylase B"/>
    <property type="match status" value="2"/>
</dbReference>
<feature type="domain" description="Glycosyl transferase family 1" evidence="2">
    <location>
        <begin position="174"/>
        <end position="335"/>
    </location>
</feature>
<feature type="domain" description="Glycosyltransferase subfamily 4-like N-terminal" evidence="3">
    <location>
        <begin position="67"/>
        <end position="169"/>
    </location>
</feature>
<evidence type="ECO:0000259" key="3">
    <source>
        <dbReference type="Pfam" id="PF13579"/>
    </source>
</evidence>
<keyword evidence="5" id="KW-1185">Reference proteome</keyword>
<accession>U5DLB4</accession>
<dbReference type="InterPro" id="IPR001296">
    <property type="entry name" value="Glyco_trans_1"/>
</dbReference>
<dbReference type="InParanoid" id="U5DLB4"/>
<protein>
    <submittedName>
        <fullName evidence="4">Glycosyltransferase</fullName>
    </submittedName>
</protein>
<comment type="caution">
    <text evidence="4">The sequence shown here is derived from an EMBL/GenBank/DDBJ whole genome shotgun (WGS) entry which is preliminary data.</text>
</comment>
<evidence type="ECO:0000313" key="4">
    <source>
        <dbReference type="EMBL" id="ERN42471.1"/>
    </source>
</evidence>
<evidence type="ECO:0000256" key="1">
    <source>
        <dbReference type="ARBA" id="ARBA00022679"/>
    </source>
</evidence>
<proteinExistence type="predicted"/>
<dbReference type="AlphaFoldDB" id="U5DLB4"/>
<evidence type="ECO:0000313" key="5">
    <source>
        <dbReference type="Proteomes" id="UP000016960"/>
    </source>
</evidence>
<dbReference type="CDD" id="cd03809">
    <property type="entry name" value="GT4_MtfB-like"/>
    <property type="match status" value="1"/>
</dbReference>
<gene>
    <name evidence="4" type="ORF">KR51_00007810</name>
</gene>
<dbReference type="GO" id="GO:0016757">
    <property type="term" value="F:glycosyltransferase activity"/>
    <property type="evidence" value="ECO:0007669"/>
    <property type="project" value="InterPro"/>
</dbReference>
<dbReference type="FunFam" id="3.40.50.2000:FF:000119">
    <property type="entry name" value="Glycosyl transferase group 1"/>
    <property type="match status" value="1"/>
</dbReference>
<dbReference type="GO" id="GO:0009103">
    <property type="term" value="P:lipopolysaccharide biosynthetic process"/>
    <property type="evidence" value="ECO:0007669"/>
    <property type="project" value="TreeGrafter"/>
</dbReference>
<evidence type="ECO:0000259" key="2">
    <source>
        <dbReference type="Pfam" id="PF00534"/>
    </source>
</evidence>
<dbReference type="Pfam" id="PF00534">
    <property type="entry name" value="Glycos_transf_1"/>
    <property type="match status" value="1"/>
</dbReference>
<reference evidence="4 5" key="1">
    <citation type="submission" date="2013-05" db="EMBL/GenBank/DDBJ databases">
        <title>Draft genome sequence of Rubidibacter lacunae KORDI 51-2.</title>
        <authorList>
            <person name="Choi D.H."/>
            <person name="Noh J.H."/>
            <person name="Kwon K.-K."/>
            <person name="Lee J.-H."/>
            <person name="Ryu J.-Y."/>
        </authorList>
    </citation>
    <scope>NUCLEOTIDE SEQUENCE [LARGE SCALE GENOMIC DNA]</scope>
    <source>
        <strain evidence="4 5">KORDI 51-2</strain>
    </source>
</reference>
<keyword evidence="1 4" id="KW-0808">Transferase</keyword>
<dbReference type="Proteomes" id="UP000016960">
    <property type="component" value="Unassembled WGS sequence"/>
</dbReference>
<dbReference type="EMBL" id="ASSJ01000017">
    <property type="protein sequence ID" value="ERN42471.1"/>
    <property type="molecule type" value="Genomic_DNA"/>
</dbReference>
<dbReference type="eggNOG" id="COG0438">
    <property type="taxonomic scope" value="Bacteria"/>
</dbReference>
<dbReference type="SUPFAM" id="SSF53756">
    <property type="entry name" value="UDP-Glycosyltransferase/glycogen phosphorylase"/>
    <property type="match status" value="1"/>
</dbReference>
<dbReference type="Pfam" id="PF13579">
    <property type="entry name" value="Glyco_trans_4_4"/>
    <property type="match status" value="1"/>
</dbReference>
<name>U5DLB4_9CHRO</name>
<dbReference type="PANTHER" id="PTHR46401:SF2">
    <property type="entry name" value="GLYCOSYLTRANSFERASE WBBK-RELATED"/>
    <property type="match status" value="1"/>
</dbReference>
<organism evidence="4 5">
    <name type="scientific">Rubidibacter lacunae KORDI 51-2</name>
    <dbReference type="NCBI Taxonomy" id="582515"/>
    <lineage>
        <taxon>Bacteria</taxon>
        <taxon>Bacillati</taxon>
        <taxon>Cyanobacteriota</taxon>
        <taxon>Cyanophyceae</taxon>
        <taxon>Oscillatoriophycideae</taxon>
        <taxon>Chroococcales</taxon>
        <taxon>Aphanothecaceae</taxon>
        <taxon>Rubidibacter</taxon>
    </lineage>
</organism>